<feature type="transmembrane region" description="Helical" evidence="11">
    <location>
        <begin position="149"/>
        <end position="168"/>
    </location>
</feature>
<keyword evidence="2" id="KW-1003">Cell membrane</keyword>
<feature type="transmembrane region" description="Helical" evidence="11">
    <location>
        <begin position="17"/>
        <end position="35"/>
    </location>
</feature>
<dbReference type="PROSITE" id="PS00198">
    <property type="entry name" value="4FE4S_FER_1"/>
    <property type="match status" value="1"/>
</dbReference>
<dbReference type="AlphaFoldDB" id="A0A6F8SMM5"/>
<dbReference type="RefSeq" id="WP_173113132.1">
    <property type="nucleotide sequence ID" value="NZ_AP022829.1"/>
</dbReference>
<keyword evidence="4 11" id="KW-0812">Transmembrane</keyword>
<dbReference type="SUPFAM" id="SSF103501">
    <property type="entry name" value="Respiratory nitrate reductase 1 gamma chain"/>
    <property type="match status" value="1"/>
</dbReference>
<dbReference type="PANTHER" id="PTHR43255:SF1">
    <property type="entry name" value="IRON-SULFUR-BINDING OXIDOREDUCTASE FADF-RELATED"/>
    <property type="match status" value="1"/>
</dbReference>
<dbReference type="InterPro" id="IPR051460">
    <property type="entry name" value="HdrC_iron-sulfur_subunit"/>
</dbReference>
<feature type="transmembrane region" description="Helical" evidence="11">
    <location>
        <begin position="81"/>
        <end position="101"/>
    </location>
</feature>
<keyword evidence="9" id="KW-0411">Iron-sulfur</keyword>
<dbReference type="Proteomes" id="UP000501727">
    <property type="component" value="Chromosome"/>
</dbReference>
<reference evidence="14" key="2">
    <citation type="submission" date="2020-03" db="EMBL/GenBank/DDBJ databases">
        <title>Complete Genome Sequence of Adlercreutzia sp. strain 8CFCBH1 Producing Equol, Isolated from Healthy Japanese Feces.</title>
        <authorList>
            <person name="Ogata Y."/>
            <person name="Sakamoto M."/>
            <person name="Ohkuma M."/>
            <person name="Hattori M."/>
            <person name="Suda W."/>
        </authorList>
    </citation>
    <scope>NUCLEOTIDE SEQUENCE [LARGE SCALE GENOMIC DNA]</scope>
    <source>
        <strain evidence="14">8CFCBH1</strain>
    </source>
</reference>
<dbReference type="InterPro" id="IPR017900">
    <property type="entry name" value="4Fe4S_Fe_S_CS"/>
</dbReference>
<dbReference type="EMBL" id="AP022829">
    <property type="protein sequence ID" value="BCA88776.1"/>
    <property type="molecule type" value="Genomic_DNA"/>
</dbReference>
<evidence type="ECO:0000256" key="9">
    <source>
        <dbReference type="ARBA" id="ARBA00023014"/>
    </source>
</evidence>
<dbReference type="PROSITE" id="PS51379">
    <property type="entry name" value="4FE4S_FER_2"/>
    <property type="match status" value="2"/>
</dbReference>
<evidence type="ECO:0000256" key="4">
    <source>
        <dbReference type="ARBA" id="ARBA00022692"/>
    </source>
</evidence>
<evidence type="ECO:0000259" key="12">
    <source>
        <dbReference type="PROSITE" id="PS51379"/>
    </source>
</evidence>
<dbReference type="GO" id="GO:0016491">
    <property type="term" value="F:oxidoreductase activity"/>
    <property type="evidence" value="ECO:0007669"/>
    <property type="project" value="UniProtKB-KW"/>
</dbReference>
<keyword evidence="8" id="KW-0408">Iron</keyword>
<feature type="transmembrane region" description="Helical" evidence="11">
    <location>
        <begin position="209"/>
        <end position="226"/>
    </location>
</feature>
<evidence type="ECO:0000256" key="1">
    <source>
        <dbReference type="ARBA" id="ARBA00004651"/>
    </source>
</evidence>
<dbReference type="InterPro" id="IPR023234">
    <property type="entry name" value="NarG-like_domain"/>
</dbReference>
<protein>
    <recommendedName>
        <fullName evidence="12">4Fe-4S ferredoxin-type domain-containing protein</fullName>
    </recommendedName>
</protein>
<dbReference type="Gene3D" id="1.20.950.20">
    <property type="entry name" value="Transmembrane di-heme cytochromes, Chain C"/>
    <property type="match status" value="1"/>
</dbReference>
<keyword evidence="5" id="KW-0479">Metal-binding</keyword>
<evidence type="ECO:0000256" key="2">
    <source>
        <dbReference type="ARBA" id="ARBA00022475"/>
    </source>
</evidence>
<keyword evidence="10 11" id="KW-0472">Membrane</keyword>
<proteinExistence type="predicted"/>
<evidence type="ECO:0000256" key="10">
    <source>
        <dbReference type="ARBA" id="ARBA00023136"/>
    </source>
</evidence>
<dbReference type="Gene3D" id="1.10.1060.10">
    <property type="entry name" value="Alpha-helical ferredoxin"/>
    <property type="match status" value="1"/>
</dbReference>
<keyword evidence="3" id="KW-0004">4Fe-4S</keyword>
<dbReference type="SUPFAM" id="SSF46548">
    <property type="entry name" value="alpha-helical ferredoxin"/>
    <property type="match status" value="1"/>
</dbReference>
<feature type="domain" description="4Fe-4S ferredoxin-type" evidence="12">
    <location>
        <begin position="273"/>
        <end position="302"/>
    </location>
</feature>
<dbReference type="InterPro" id="IPR009051">
    <property type="entry name" value="Helical_ferredxn"/>
</dbReference>
<dbReference type="InterPro" id="IPR017896">
    <property type="entry name" value="4Fe4S_Fe-S-bd"/>
</dbReference>
<dbReference type="Pfam" id="PF02754">
    <property type="entry name" value="CCG"/>
    <property type="match status" value="2"/>
</dbReference>
<evidence type="ECO:0000256" key="7">
    <source>
        <dbReference type="ARBA" id="ARBA00023002"/>
    </source>
</evidence>
<gene>
    <name evidence="13" type="ORF">ADCFC_12740</name>
</gene>
<evidence type="ECO:0000256" key="11">
    <source>
        <dbReference type="SAM" id="Phobius"/>
    </source>
</evidence>
<dbReference type="InterPro" id="IPR004017">
    <property type="entry name" value="Cys_rich_dom"/>
</dbReference>
<dbReference type="InterPro" id="IPR036197">
    <property type="entry name" value="NarG-like_sf"/>
</dbReference>
<feature type="transmembrane region" description="Helical" evidence="11">
    <location>
        <begin position="180"/>
        <end position="197"/>
    </location>
</feature>
<comment type="subcellular location">
    <subcellularLocation>
        <location evidence="1">Cell membrane</location>
        <topology evidence="1">Multi-pass membrane protein</topology>
    </subcellularLocation>
</comment>
<dbReference type="KEGG" id="ahat:ADCFC_13950"/>
<evidence type="ECO:0000256" key="8">
    <source>
        <dbReference type="ARBA" id="ARBA00023004"/>
    </source>
</evidence>
<keyword evidence="7" id="KW-0560">Oxidoreductase</keyword>
<dbReference type="GO" id="GO:0046872">
    <property type="term" value="F:metal ion binding"/>
    <property type="evidence" value="ECO:0007669"/>
    <property type="project" value="UniProtKB-KW"/>
</dbReference>
<evidence type="ECO:0000313" key="13">
    <source>
        <dbReference type="EMBL" id="BCA88776.1"/>
    </source>
</evidence>
<evidence type="ECO:0000313" key="14">
    <source>
        <dbReference type="Proteomes" id="UP000501727"/>
    </source>
</evidence>
<name>A0A6F8SMM5_9ACTN</name>
<dbReference type="GO" id="GO:0051539">
    <property type="term" value="F:4 iron, 4 sulfur cluster binding"/>
    <property type="evidence" value="ECO:0007669"/>
    <property type="project" value="UniProtKB-KW"/>
</dbReference>
<feature type="domain" description="4Fe-4S ferredoxin-type" evidence="12">
    <location>
        <begin position="376"/>
        <end position="408"/>
    </location>
</feature>
<feature type="transmembrane region" description="Helical" evidence="11">
    <location>
        <begin position="113"/>
        <end position="137"/>
    </location>
</feature>
<reference evidence="14" key="1">
    <citation type="journal article" date="2020" name="Microbiol. Resour. Announc.">
        <title>Complete Genome Sequence of Adlercreutzia sp. Strain 8CFCBH1, a Potent Producer of Equol, Isolated from Healthy Japanese Feces.</title>
        <authorList>
            <person name="Ogata Y."/>
            <person name="Sakamoto M."/>
            <person name="Ohkuma M."/>
            <person name="Hattori M."/>
            <person name="Suda W."/>
        </authorList>
    </citation>
    <scope>NUCLEOTIDE SEQUENCE [LARGE SCALE GENOMIC DNA]</scope>
    <source>
        <strain evidence="14">8CFCBH1</strain>
    </source>
</reference>
<dbReference type="Pfam" id="PF13183">
    <property type="entry name" value="Fer4_8"/>
    <property type="match status" value="1"/>
</dbReference>
<keyword evidence="14" id="KW-1185">Reference proteome</keyword>
<evidence type="ECO:0000256" key="5">
    <source>
        <dbReference type="ARBA" id="ARBA00022723"/>
    </source>
</evidence>
<keyword evidence="6 11" id="KW-1133">Transmembrane helix</keyword>
<organism evidence="13 14">
    <name type="scientific">Adlercreutzia hattorii</name>
    <dbReference type="NCBI Taxonomy" id="2707299"/>
    <lineage>
        <taxon>Bacteria</taxon>
        <taxon>Bacillati</taxon>
        <taxon>Actinomycetota</taxon>
        <taxon>Coriobacteriia</taxon>
        <taxon>Eggerthellales</taxon>
        <taxon>Eggerthellaceae</taxon>
        <taxon>Adlercreutzia</taxon>
    </lineage>
</organism>
<dbReference type="GO" id="GO:0005886">
    <property type="term" value="C:plasma membrane"/>
    <property type="evidence" value="ECO:0007669"/>
    <property type="project" value="UniProtKB-SubCell"/>
</dbReference>
<evidence type="ECO:0000256" key="6">
    <source>
        <dbReference type="ARBA" id="ARBA00022989"/>
    </source>
</evidence>
<sequence>MGEVPAREVLWNITGHWLIYPCFVAALAVAVVFFVRRWRLWKIGEPENRSDRRAERLRGAVRDALLQVKVAERRGPGLVHVAMYVAMIILLIATATVAAQADLGLPLVQGDFYLYFLSLTVDLAGAAFCIAMVACIVRRIANRALDTKPGDIVVLGLLLAIGVTGFVLEGLRIAGTGDPWSAWSPVGSLFAGLFASWDQGQIELAHRVLWWFHMALAFGLIAYWTYSKLVHVLLVPAGVYWRDLKPKGELPFIDMEDEGLLSFGCGRLEELTWKDLFDTQACVRCNRCQDLCPAFATGKPLSPKSFIQDLGAELEQRGPIIYRLQKEAAAQERNAADAAESEKASKAVPALPKAEALLENADLTDAERAIIDRPLVGAVIAPETLWACTTCGACMEACPAFVEHVPKVVKMRTYQVSMESAFPPEAQATFRNLENNGNPWGLGWQTRSKWAEGLDVPTIAEAPDAEYLYWPGCSGAFDARNRKVSAALVSLLAEAGVSFAILGNEEKCCGDAARRMGNEFVYFMLASENIATLQAYGVKKIIVQCPHCYQALARDYPQLGGHFEVIHHSELLARLVREGRLPRAREELGRVCFHDSCYLGRYQDVYEAPRAVVRAAGGSVVEMGRNRRASFCCGAGGGRMWLEESAGARINEARCAQALDTDPDLLATSCPFCLTMLADGMVSADSDVPVRDIAELLAGAEK</sequence>
<dbReference type="Pfam" id="PF02665">
    <property type="entry name" value="Nitrate_red_gam"/>
    <property type="match status" value="1"/>
</dbReference>
<dbReference type="PANTHER" id="PTHR43255">
    <property type="entry name" value="IRON-SULFUR-BINDING OXIDOREDUCTASE FADF-RELATED-RELATED"/>
    <property type="match status" value="1"/>
</dbReference>
<accession>A0A6F8SMM5</accession>
<evidence type="ECO:0000256" key="3">
    <source>
        <dbReference type="ARBA" id="ARBA00022485"/>
    </source>
</evidence>